<dbReference type="Proteomes" id="UP000264310">
    <property type="component" value="Unassembled WGS sequence"/>
</dbReference>
<evidence type="ECO:0000256" key="1">
    <source>
        <dbReference type="SAM" id="MobiDB-lite"/>
    </source>
</evidence>
<proteinExistence type="predicted"/>
<sequence>MKKAAALFSAALLSASTFAIPASAQNAEEIVPGSESLGTSDEANGVGGEQVQGEDTDTDMGEADGAAVATPTTDAGMESSEERPVAAQSTDEDNDMADGDEELVPGKTSD</sequence>
<dbReference type="RefSeq" id="WP_116683441.1">
    <property type="nucleotide sequence ID" value="NZ_QURL01000004.1"/>
</dbReference>
<accession>A0A371X3B7</accession>
<evidence type="ECO:0000256" key="2">
    <source>
        <dbReference type="SAM" id="SignalP"/>
    </source>
</evidence>
<keyword evidence="2" id="KW-0732">Signal</keyword>
<dbReference type="EMBL" id="QURL01000004">
    <property type="protein sequence ID" value="RFC63712.1"/>
    <property type="molecule type" value="Genomic_DNA"/>
</dbReference>
<dbReference type="AlphaFoldDB" id="A0A371X3B7"/>
<protein>
    <submittedName>
        <fullName evidence="3">Uncharacterized protein</fullName>
    </submittedName>
</protein>
<feature type="compositionally biased region" description="Acidic residues" evidence="1">
    <location>
        <begin position="90"/>
        <end position="103"/>
    </location>
</feature>
<feature type="chain" id="PRO_5017019747" evidence="2">
    <location>
        <begin position="25"/>
        <end position="110"/>
    </location>
</feature>
<feature type="compositionally biased region" description="Acidic residues" evidence="1">
    <location>
        <begin position="52"/>
        <end position="62"/>
    </location>
</feature>
<keyword evidence="4" id="KW-1185">Reference proteome</keyword>
<feature type="region of interest" description="Disordered" evidence="1">
    <location>
        <begin position="30"/>
        <end position="110"/>
    </location>
</feature>
<evidence type="ECO:0000313" key="4">
    <source>
        <dbReference type="Proteomes" id="UP000264310"/>
    </source>
</evidence>
<gene>
    <name evidence="3" type="ORF">DYI37_11990</name>
</gene>
<evidence type="ECO:0000313" key="3">
    <source>
        <dbReference type="EMBL" id="RFC63712.1"/>
    </source>
</evidence>
<name>A0A371X3B7_9HYPH</name>
<comment type="caution">
    <text evidence="3">The sequence shown here is derived from an EMBL/GenBank/DDBJ whole genome shotgun (WGS) entry which is preliminary data.</text>
</comment>
<organism evidence="3 4">
    <name type="scientific">Fulvimarina endophytica</name>
    <dbReference type="NCBI Taxonomy" id="2293836"/>
    <lineage>
        <taxon>Bacteria</taxon>
        <taxon>Pseudomonadati</taxon>
        <taxon>Pseudomonadota</taxon>
        <taxon>Alphaproteobacteria</taxon>
        <taxon>Hyphomicrobiales</taxon>
        <taxon>Aurantimonadaceae</taxon>
        <taxon>Fulvimarina</taxon>
    </lineage>
</organism>
<reference evidence="3 4" key="1">
    <citation type="submission" date="2018-08" db="EMBL/GenBank/DDBJ databases">
        <title>Fulvimarina sp. 85, whole genome shotgun sequence.</title>
        <authorList>
            <person name="Tuo L."/>
        </authorList>
    </citation>
    <scope>NUCLEOTIDE SEQUENCE [LARGE SCALE GENOMIC DNA]</scope>
    <source>
        <strain evidence="3 4">85</strain>
    </source>
</reference>
<feature type="signal peptide" evidence="2">
    <location>
        <begin position="1"/>
        <end position="24"/>
    </location>
</feature>